<evidence type="ECO:0000256" key="11">
    <source>
        <dbReference type="ARBA" id="ARBA00048954"/>
    </source>
</evidence>
<evidence type="ECO:0000256" key="5">
    <source>
        <dbReference type="ARBA" id="ARBA00022801"/>
    </source>
</evidence>
<sequence>MNAMPQEFAAIPANIDAEQQLIGALLINNEALEALPSSFDDRHFFEPFHQSVFREIKRLVELGKSANPVTVKAGVDTGAMIGDLTTSQYLARMASEAVSIINVPGFAQAITFDAMRRGLISVGEQAGELGFQCGDELTFIEQADALREQFDRIVRGLESDDELTLADAADRALSATNNAFRGNGHTGVDYGFSPLSSLIGPAMPGQLIVIGGGTKQGKSTLIEQIVMGAAMNGHPVWVYSGEMQGEELAHRALSRITDIQAWRQIRGKVSESEVEKLMIAKTNAMTWQERVIIRDKPMTLTQIERSVTNFTARHPGGMAIVDHIGLVERDKSNMRLTDQDFGPLVTRTLKMLANQASLPIFAAAQLKKNTFAIEDRTITRKTFEQAINRRPKYADILGSVEKDANHVIIPFRAEPILQELEPVEGSSNYGDWESVMSQVKDKAEIILALSRHTRWPQRKEVGWNGGKTMFTELNPHDQGRMF</sequence>
<keyword evidence="6" id="KW-0347">Helicase</keyword>
<dbReference type="Gene3D" id="3.40.50.300">
    <property type="entry name" value="P-loop containing nucleotide triphosphate hydrolases"/>
    <property type="match status" value="1"/>
</dbReference>
<evidence type="ECO:0000259" key="12">
    <source>
        <dbReference type="PROSITE" id="PS51199"/>
    </source>
</evidence>
<dbReference type="PANTHER" id="PTHR30153:SF2">
    <property type="entry name" value="REPLICATIVE DNA HELICASE"/>
    <property type="match status" value="1"/>
</dbReference>
<comment type="catalytic activity">
    <reaction evidence="11">
        <text>ATP + H2O = ADP + phosphate + H(+)</text>
        <dbReference type="Rhea" id="RHEA:13065"/>
        <dbReference type="ChEBI" id="CHEBI:15377"/>
        <dbReference type="ChEBI" id="CHEBI:15378"/>
        <dbReference type="ChEBI" id="CHEBI:30616"/>
        <dbReference type="ChEBI" id="CHEBI:43474"/>
        <dbReference type="ChEBI" id="CHEBI:456216"/>
        <dbReference type="EC" id="5.6.2.3"/>
    </reaction>
</comment>
<reference evidence="13 14" key="1">
    <citation type="journal article" date="2017" name="Genome Announc.">
        <title>Draft Genome Sequence of Agrobacterium tumefaciens Biovar 1 Strain 186, Isolated from Walnut.</title>
        <authorList>
            <person name="Poret-Peterson A.T."/>
            <person name="Bhatnagar S."/>
            <person name="McClean A.E."/>
            <person name="Kluepfel D.A."/>
        </authorList>
    </citation>
    <scope>NUCLEOTIDE SEQUENCE [LARGE SCALE GENOMIC DNA]</scope>
    <source>
        <strain evidence="13 14">186</strain>
    </source>
</reference>
<evidence type="ECO:0000256" key="6">
    <source>
        <dbReference type="ARBA" id="ARBA00022806"/>
    </source>
</evidence>
<evidence type="ECO:0000256" key="2">
    <source>
        <dbReference type="ARBA" id="ARBA00022515"/>
    </source>
</evidence>
<dbReference type="InterPro" id="IPR007694">
    <property type="entry name" value="DNA_helicase_DnaB-like_C"/>
</dbReference>
<evidence type="ECO:0000313" key="14">
    <source>
        <dbReference type="Proteomes" id="UP000222296"/>
    </source>
</evidence>
<dbReference type="GO" id="GO:1990077">
    <property type="term" value="C:primosome complex"/>
    <property type="evidence" value="ECO:0007669"/>
    <property type="project" value="UniProtKB-KW"/>
</dbReference>
<keyword evidence="7" id="KW-0067">ATP-binding</keyword>
<dbReference type="EMBL" id="CP042274">
    <property type="protein sequence ID" value="QDY93916.1"/>
    <property type="molecule type" value="Genomic_DNA"/>
</dbReference>
<dbReference type="GO" id="GO:0005524">
    <property type="term" value="F:ATP binding"/>
    <property type="evidence" value="ECO:0007669"/>
    <property type="project" value="UniProtKB-KW"/>
</dbReference>
<dbReference type="PROSITE" id="PS51199">
    <property type="entry name" value="SF4_HELICASE"/>
    <property type="match status" value="1"/>
</dbReference>
<dbReference type="InterPro" id="IPR007693">
    <property type="entry name" value="DNA_helicase_DnaB-like_N"/>
</dbReference>
<dbReference type="Proteomes" id="UP000222296">
    <property type="component" value="Chromosome Circular"/>
</dbReference>
<evidence type="ECO:0000256" key="10">
    <source>
        <dbReference type="ARBA" id="ARBA00044969"/>
    </source>
</evidence>
<dbReference type="Pfam" id="PF00772">
    <property type="entry name" value="DnaB"/>
    <property type="match status" value="1"/>
</dbReference>
<keyword evidence="8" id="KW-0238">DNA-binding</keyword>
<proteinExistence type="inferred from homology"/>
<protein>
    <recommendedName>
        <fullName evidence="10">DNA 5'-3' helicase</fullName>
        <ecNumber evidence="10">5.6.2.3</ecNumber>
    </recommendedName>
</protein>
<evidence type="ECO:0000256" key="1">
    <source>
        <dbReference type="ARBA" id="ARBA00008428"/>
    </source>
</evidence>
<evidence type="ECO:0000256" key="4">
    <source>
        <dbReference type="ARBA" id="ARBA00022741"/>
    </source>
</evidence>
<dbReference type="GO" id="GO:0006269">
    <property type="term" value="P:DNA replication, synthesis of primer"/>
    <property type="evidence" value="ECO:0007669"/>
    <property type="project" value="UniProtKB-KW"/>
</dbReference>
<dbReference type="GO" id="GO:0005829">
    <property type="term" value="C:cytosol"/>
    <property type="evidence" value="ECO:0007669"/>
    <property type="project" value="TreeGrafter"/>
</dbReference>
<evidence type="ECO:0000256" key="3">
    <source>
        <dbReference type="ARBA" id="ARBA00022705"/>
    </source>
</evidence>
<dbReference type="RefSeq" id="WP_099085308.1">
    <property type="nucleotide sequence ID" value="NZ_CP042274.1"/>
</dbReference>
<dbReference type="InterPro" id="IPR016136">
    <property type="entry name" value="DNA_helicase_N/primase_C"/>
</dbReference>
<keyword evidence="3" id="KW-0235">DNA replication</keyword>
<dbReference type="GO" id="GO:0003677">
    <property type="term" value="F:DNA binding"/>
    <property type="evidence" value="ECO:0007669"/>
    <property type="project" value="UniProtKB-KW"/>
</dbReference>
<dbReference type="EC" id="5.6.2.3" evidence="10"/>
<evidence type="ECO:0000313" key="13">
    <source>
        <dbReference type="EMBL" id="QDY93916.1"/>
    </source>
</evidence>
<dbReference type="AlphaFoldDB" id="A0AAP9E2Y8"/>
<accession>A0AAP9E2Y8</accession>
<dbReference type="Pfam" id="PF03796">
    <property type="entry name" value="DnaB_C"/>
    <property type="match status" value="1"/>
</dbReference>
<dbReference type="GO" id="GO:0016787">
    <property type="term" value="F:hydrolase activity"/>
    <property type="evidence" value="ECO:0007669"/>
    <property type="project" value="UniProtKB-KW"/>
</dbReference>
<name>A0AAP9E2Y8_AGRTU</name>
<comment type="similarity">
    <text evidence="1">Belongs to the helicase family. DnaB subfamily.</text>
</comment>
<evidence type="ECO:0000256" key="8">
    <source>
        <dbReference type="ARBA" id="ARBA00023125"/>
    </source>
</evidence>
<feature type="domain" description="SF4 helicase" evidence="12">
    <location>
        <begin position="181"/>
        <end position="400"/>
    </location>
</feature>
<dbReference type="Gene3D" id="1.10.860.10">
    <property type="entry name" value="DNAb Helicase, Chain A"/>
    <property type="match status" value="1"/>
</dbReference>
<dbReference type="InterPro" id="IPR027417">
    <property type="entry name" value="P-loop_NTPase"/>
</dbReference>
<gene>
    <name evidence="13" type="ORF">CG010_007105</name>
</gene>
<dbReference type="SUPFAM" id="SSF48024">
    <property type="entry name" value="N-terminal domain of DnaB helicase"/>
    <property type="match status" value="1"/>
</dbReference>
<dbReference type="GO" id="GO:0043139">
    <property type="term" value="F:5'-3' DNA helicase activity"/>
    <property type="evidence" value="ECO:0007669"/>
    <property type="project" value="UniProtKB-EC"/>
</dbReference>
<evidence type="ECO:0000256" key="7">
    <source>
        <dbReference type="ARBA" id="ARBA00022840"/>
    </source>
</evidence>
<dbReference type="InterPro" id="IPR036185">
    <property type="entry name" value="DNA_heli_DnaB-like_N_sf"/>
</dbReference>
<dbReference type="PANTHER" id="PTHR30153">
    <property type="entry name" value="REPLICATIVE DNA HELICASE DNAB"/>
    <property type="match status" value="1"/>
</dbReference>
<evidence type="ECO:0000256" key="9">
    <source>
        <dbReference type="ARBA" id="ARBA00023235"/>
    </source>
</evidence>
<keyword evidence="4" id="KW-0547">Nucleotide-binding</keyword>
<keyword evidence="5" id="KW-0378">Hydrolase</keyword>
<dbReference type="SUPFAM" id="SSF52540">
    <property type="entry name" value="P-loop containing nucleoside triphosphate hydrolases"/>
    <property type="match status" value="1"/>
</dbReference>
<organism evidence="13 14">
    <name type="scientific">Agrobacterium tumefaciens</name>
    <dbReference type="NCBI Taxonomy" id="358"/>
    <lineage>
        <taxon>Bacteria</taxon>
        <taxon>Pseudomonadati</taxon>
        <taxon>Pseudomonadota</taxon>
        <taxon>Alphaproteobacteria</taxon>
        <taxon>Hyphomicrobiales</taxon>
        <taxon>Rhizobiaceae</taxon>
        <taxon>Rhizobium/Agrobacterium group</taxon>
        <taxon>Agrobacterium</taxon>
        <taxon>Agrobacterium tumefaciens complex</taxon>
    </lineage>
</organism>
<keyword evidence="9" id="KW-0413">Isomerase</keyword>
<keyword evidence="2" id="KW-0639">Primosome</keyword>